<dbReference type="EMBL" id="BSEC01000001">
    <property type="protein sequence ID" value="GLI91500.1"/>
    <property type="molecule type" value="Genomic_DNA"/>
</dbReference>
<dbReference type="AlphaFoldDB" id="A0A9W6GRG3"/>
<name>A0A9W6GRG3_9HYPH</name>
<accession>A0A9W6GRG3</accession>
<gene>
    <name evidence="2" type="ORF">LMG27198_04920</name>
</gene>
<evidence type="ECO:0000256" key="1">
    <source>
        <dbReference type="SAM" id="MobiDB-lite"/>
    </source>
</evidence>
<feature type="region of interest" description="Disordered" evidence="1">
    <location>
        <begin position="49"/>
        <end position="80"/>
    </location>
</feature>
<keyword evidence="3" id="KW-1185">Reference proteome</keyword>
<proteinExistence type="predicted"/>
<evidence type="ECO:0000313" key="3">
    <source>
        <dbReference type="Proteomes" id="UP001144323"/>
    </source>
</evidence>
<reference evidence="2" key="1">
    <citation type="journal article" date="2023" name="Int. J. Syst. Evol. Microbiol.">
        <title>Methylocystis iwaonis sp. nov., a type II methane-oxidizing bacterium from surface soil of a rice paddy field in Japan, and emended description of the genus Methylocystis (ex Whittenbury et al. 1970) Bowman et al. 1993.</title>
        <authorList>
            <person name="Kaise H."/>
            <person name="Sawadogo J.B."/>
            <person name="Alam M.S."/>
            <person name="Ueno C."/>
            <person name="Dianou D."/>
            <person name="Shinjo R."/>
            <person name="Asakawa S."/>
        </authorList>
    </citation>
    <scope>NUCLEOTIDE SEQUENCE</scope>
    <source>
        <strain evidence="2">LMG27198</strain>
    </source>
</reference>
<sequence length="80" mass="8710">MFWDISGPEAFRFRARFSWVTLAAPALRSGRRGGRPALDAAAHARRLAFPPVGEGRGEGQGRIKTVMPRSPDSPLDSFGD</sequence>
<organism evidence="2 3">
    <name type="scientific">Methylocystis echinoides</name>
    <dbReference type="NCBI Taxonomy" id="29468"/>
    <lineage>
        <taxon>Bacteria</taxon>
        <taxon>Pseudomonadati</taxon>
        <taxon>Pseudomonadota</taxon>
        <taxon>Alphaproteobacteria</taxon>
        <taxon>Hyphomicrobiales</taxon>
        <taxon>Methylocystaceae</taxon>
        <taxon>Methylocystis</taxon>
    </lineage>
</organism>
<evidence type="ECO:0000313" key="2">
    <source>
        <dbReference type="EMBL" id="GLI91500.1"/>
    </source>
</evidence>
<protein>
    <submittedName>
        <fullName evidence="2">Uncharacterized protein</fullName>
    </submittedName>
</protein>
<dbReference type="Proteomes" id="UP001144323">
    <property type="component" value="Unassembled WGS sequence"/>
</dbReference>
<comment type="caution">
    <text evidence="2">The sequence shown here is derived from an EMBL/GenBank/DDBJ whole genome shotgun (WGS) entry which is preliminary data.</text>
</comment>